<dbReference type="Gene3D" id="1.20.1280.290">
    <property type="match status" value="1"/>
</dbReference>
<reference evidence="2 3" key="1">
    <citation type="submission" date="2024-07" db="EMBL/GenBank/DDBJ databases">
        <title>Section-level genome sequencing and comparative genomics of Aspergillus sections Usti and Cavernicolus.</title>
        <authorList>
            <consortium name="Lawrence Berkeley National Laboratory"/>
            <person name="Nybo J.L."/>
            <person name="Vesth T.C."/>
            <person name="Theobald S."/>
            <person name="Frisvad J.C."/>
            <person name="Larsen T.O."/>
            <person name="Kjaerboelling I."/>
            <person name="Rothschild-Mancinelli K."/>
            <person name="Lyhne E.K."/>
            <person name="Kogle M.E."/>
            <person name="Barry K."/>
            <person name="Clum A."/>
            <person name="Na H."/>
            <person name="Ledsgaard L."/>
            <person name="Lin J."/>
            <person name="Lipzen A."/>
            <person name="Kuo A."/>
            <person name="Riley R."/>
            <person name="Mondo S."/>
            <person name="Labutti K."/>
            <person name="Haridas S."/>
            <person name="Pangalinan J."/>
            <person name="Salamov A.A."/>
            <person name="Simmons B.A."/>
            <person name="Magnuson J.K."/>
            <person name="Chen J."/>
            <person name="Drula E."/>
            <person name="Henrissat B."/>
            <person name="Wiebenga A."/>
            <person name="Lubbers R.J."/>
            <person name="Gomes A.C."/>
            <person name="Makela M.R."/>
            <person name="Stajich J."/>
            <person name="Grigoriev I.V."/>
            <person name="Mortensen U.H."/>
            <person name="De Vries R.P."/>
            <person name="Baker S.E."/>
            <person name="Andersen M.R."/>
        </authorList>
    </citation>
    <scope>NUCLEOTIDE SEQUENCE [LARGE SCALE GENOMIC DNA]</scope>
    <source>
        <strain evidence="2 3">CBS 588.65</strain>
    </source>
</reference>
<name>A0ABR4GU19_9EURO</name>
<dbReference type="Proteomes" id="UP001610334">
    <property type="component" value="Unassembled WGS sequence"/>
</dbReference>
<keyword evidence="1" id="KW-1133">Transmembrane helix</keyword>
<comment type="caution">
    <text evidence="2">The sequence shown here is derived from an EMBL/GenBank/DDBJ whole genome shotgun (WGS) entry which is preliminary data.</text>
</comment>
<organism evidence="2 3">
    <name type="scientific">Aspergillus granulosus</name>
    <dbReference type="NCBI Taxonomy" id="176169"/>
    <lineage>
        <taxon>Eukaryota</taxon>
        <taxon>Fungi</taxon>
        <taxon>Dikarya</taxon>
        <taxon>Ascomycota</taxon>
        <taxon>Pezizomycotina</taxon>
        <taxon>Eurotiomycetes</taxon>
        <taxon>Eurotiomycetidae</taxon>
        <taxon>Eurotiales</taxon>
        <taxon>Aspergillaceae</taxon>
        <taxon>Aspergillus</taxon>
        <taxon>Aspergillus subgen. Nidulantes</taxon>
    </lineage>
</organism>
<keyword evidence="3" id="KW-1185">Reference proteome</keyword>
<feature type="transmembrane region" description="Helical" evidence="1">
    <location>
        <begin position="80"/>
        <end position="98"/>
    </location>
</feature>
<proteinExistence type="predicted"/>
<protein>
    <submittedName>
        <fullName evidence="2">Uncharacterized protein</fullName>
    </submittedName>
</protein>
<gene>
    <name evidence="2" type="ORF">BJX63DRAFT_106893</name>
</gene>
<evidence type="ECO:0000256" key="1">
    <source>
        <dbReference type="SAM" id="Phobius"/>
    </source>
</evidence>
<feature type="transmembrane region" description="Helical" evidence="1">
    <location>
        <begin position="6"/>
        <end position="26"/>
    </location>
</feature>
<evidence type="ECO:0000313" key="2">
    <source>
        <dbReference type="EMBL" id="KAL2802563.1"/>
    </source>
</evidence>
<dbReference type="EMBL" id="JBFXLT010000175">
    <property type="protein sequence ID" value="KAL2802563.1"/>
    <property type="molecule type" value="Genomic_DNA"/>
</dbReference>
<accession>A0ABR4GU19</accession>
<feature type="transmembrane region" description="Helical" evidence="1">
    <location>
        <begin position="38"/>
        <end position="60"/>
    </location>
</feature>
<keyword evidence="1" id="KW-0812">Transmembrane</keyword>
<evidence type="ECO:0000313" key="3">
    <source>
        <dbReference type="Proteomes" id="UP001610334"/>
    </source>
</evidence>
<sequence length="160" mass="17859">MAPPELPAWARIILIVFTTLSFLPQLHKLIASRDSSGVSPYYVLSNLLLATNHFTIYLAFCVNDPSGGGVVVHNSPNTADFLNLTHVFVVWLLFSLVYSEAEQNETDCGYGDNVVVHAASGHGTNYLVTMIKNKELEAVSIAEASIRILWESYERRVYRR</sequence>
<keyword evidence="1" id="KW-0472">Membrane</keyword>